<evidence type="ECO:0000313" key="3">
    <source>
        <dbReference type="EMBL" id="SDE79290.1"/>
    </source>
</evidence>
<dbReference type="RefSeq" id="WP_090492708.1">
    <property type="nucleotide sequence ID" value="NZ_BJVY01000020.1"/>
</dbReference>
<proteinExistence type="predicted"/>
<dbReference type="InterPro" id="IPR049809">
    <property type="entry name" value="YehF/YfeS-like_WGR"/>
</dbReference>
<dbReference type="AlphaFoldDB" id="A0A511HHA7"/>
<dbReference type="InterPro" id="IPR036930">
    <property type="entry name" value="WGR_dom_sf"/>
</dbReference>
<dbReference type="EMBL" id="BJVY01000020">
    <property type="protein sequence ID" value="GEL71889.1"/>
    <property type="molecule type" value="Genomic_DNA"/>
</dbReference>
<dbReference type="Gene3D" id="2.20.140.10">
    <property type="entry name" value="WGR domain"/>
    <property type="match status" value="1"/>
</dbReference>
<reference evidence="2 5" key="2">
    <citation type="submission" date="2019-07" db="EMBL/GenBank/DDBJ databases">
        <title>Whole genome shotgun sequence of Myxococcus virescens NBRC 100334.</title>
        <authorList>
            <person name="Hosoyama A."/>
            <person name="Uohara A."/>
            <person name="Ohji S."/>
            <person name="Ichikawa N."/>
        </authorList>
    </citation>
    <scope>NUCLEOTIDE SEQUENCE [LARGE SCALE GENOMIC DNA]</scope>
    <source>
        <strain evidence="2 5">NBRC 100334</strain>
    </source>
</reference>
<evidence type="ECO:0000313" key="5">
    <source>
        <dbReference type="Proteomes" id="UP000321224"/>
    </source>
</evidence>
<organism evidence="2 5">
    <name type="scientific">Myxococcus virescens</name>
    <dbReference type="NCBI Taxonomy" id="83456"/>
    <lineage>
        <taxon>Bacteria</taxon>
        <taxon>Pseudomonadati</taxon>
        <taxon>Myxococcota</taxon>
        <taxon>Myxococcia</taxon>
        <taxon>Myxococcales</taxon>
        <taxon>Cystobacterineae</taxon>
        <taxon>Myxococcaceae</taxon>
        <taxon>Myxococcus</taxon>
    </lineage>
</organism>
<dbReference type="SUPFAM" id="SSF52047">
    <property type="entry name" value="RNI-like"/>
    <property type="match status" value="1"/>
</dbReference>
<name>A0A511HHA7_9BACT</name>
<reference evidence="3 4" key="1">
    <citation type="submission" date="2016-10" db="EMBL/GenBank/DDBJ databases">
        <authorList>
            <person name="Varghese N."/>
            <person name="Submissions S."/>
        </authorList>
    </citation>
    <scope>NUCLEOTIDE SEQUENCE [LARGE SCALE GENOMIC DNA]</scope>
    <source>
        <strain evidence="3 4">DSM 2260</strain>
    </source>
</reference>
<dbReference type="InterPro" id="IPR032675">
    <property type="entry name" value="LRR_dom_sf"/>
</dbReference>
<comment type="caution">
    <text evidence="2">The sequence shown here is derived from an EMBL/GenBank/DDBJ whole genome shotgun (WGS) entry which is preliminary data.</text>
</comment>
<dbReference type="SUPFAM" id="SSF142921">
    <property type="entry name" value="WGR domain-like"/>
    <property type="match status" value="1"/>
</dbReference>
<protein>
    <submittedName>
        <fullName evidence="3">Repeat-companion domain-containing protein</fullName>
    </submittedName>
</protein>
<dbReference type="InterPro" id="IPR008893">
    <property type="entry name" value="WGR_domain"/>
</dbReference>
<dbReference type="InterPro" id="IPR014338">
    <property type="entry name" value="CHP02996_rpt-companion-dom"/>
</dbReference>
<evidence type="ECO:0000313" key="2">
    <source>
        <dbReference type="EMBL" id="GEL71889.1"/>
    </source>
</evidence>
<keyword evidence="4" id="KW-1185">Reference proteome</keyword>
<dbReference type="Pfam" id="PF05406">
    <property type="entry name" value="WGR"/>
    <property type="match status" value="1"/>
</dbReference>
<feature type="domain" description="WGR" evidence="1">
    <location>
        <begin position="1"/>
        <end position="78"/>
    </location>
</feature>
<dbReference type="PROSITE" id="PS51977">
    <property type="entry name" value="WGR"/>
    <property type="match status" value="1"/>
</dbReference>
<dbReference type="CDD" id="cd07996">
    <property type="entry name" value="WGR_MMR_like"/>
    <property type="match status" value="1"/>
</dbReference>
<accession>A0A511HHA7</accession>
<dbReference type="NCBIfam" id="TIGR02996">
    <property type="entry name" value="rpt_mate_G_obs"/>
    <property type="match status" value="1"/>
</dbReference>
<dbReference type="Proteomes" id="UP000198717">
    <property type="component" value="Unassembled WGS sequence"/>
</dbReference>
<dbReference type="EMBL" id="FNAJ01000012">
    <property type="protein sequence ID" value="SDE79290.1"/>
    <property type="molecule type" value="Genomic_DNA"/>
</dbReference>
<dbReference type="SMART" id="SM00773">
    <property type="entry name" value="WGR"/>
    <property type="match status" value="1"/>
</dbReference>
<sequence>MPRFEYTEGTSSKFWEIERKDTVVTTRWGRIGAEGQEKTQKFKQTYEALQAYQKQVLEKTKKGYTRIKPKDTAPAAKTNPELEAAILQAPESDDGYLVYADWLQGQGDPRGELMALQHAQRQAQGAEATSLKRKVAALYKKHQGTLLGVGLTSMLGEKALTLEWHLGFIRGARVAAPGFDSDADFDVVETLTMLLRSPSARFLQELTLGLPDNDGDNEYGDLVKVITRLAPKTLQRLFIGDFVFPDESEISWVKLGNLAPLLKALPQLTTLRLRGGEVRLGPVELPELRRFTMESGGLPRPAVQSIASAKWPKLEQLEVWFGSEEYGGRFRPSDIQPILDATGLPNLKHLGLCNAAFSDELATVLPKAKVLKQLESLDLSKGTLMDTDAEVLAANAAVFKHLKKLDVSQNQLTRKGVKLLASLCPDVVAGNQREIYDDDEGGRYVAVSE</sequence>
<dbReference type="Proteomes" id="UP000321224">
    <property type="component" value="Unassembled WGS sequence"/>
</dbReference>
<evidence type="ECO:0000313" key="4">
    <source>
        <dbReference type="Proteomes" id="UP000198717"/>
    </source>
</evidence>
<dbReference type="Gene3D" id="3.80.10.10">
    <property type="entry name" value="Ribonuclease Inhibitor"/>
    <property type="match status" value="1"/>
</dbReference>
<evidence type="ECO:0000259" key="1">
    <source>
        <dbReference type="PROSITE" id="PS51977"/>
    </source>
</evidence>
<gene>
    <name evidence="2" type="ORF">MVI01_36730</name>
    <name evidence="3" type="ORF">SAMN04488504_11215</name>
</gene>